<reference evidence="1 2" key="1">
    <citation type="journal article" date="2014" name="FEMS Microbiol. Lett.">
        <title>The genome of the Erwinia amylovora phage PhiEaH1 reveals greater diversity and broadens the applicability of phages for the treatment of fire blight.</title>
        <authorList>
            <person name="Meczker K."/>
            <person name="Domotor D."/>
            <person name="Vass J."/>
            <person name="Rakhely G."/>
            <person name="Schneider G."/>
            <person name="Kovacs T."/>
        </authorList>
    </citation>
    <scope>NUCLEOTIDE SEQUENCE [LARGE SCALE GENOMIC DNA]</scope>
</reference>
<dbReference type="EMBL" id="KF623294">
    <property type="protein sequence ID" value="AGX01862.1"/>
    <property type="molecule type" value="Genomic_DNA"/>
</dbReference>
<evidence type="ECO:0000313" key="1">
    <source>
        <dbReference type="EMBL" id="AGX01862.1"/>
    </source>
</evidence>
<proteinExistence type="predicted"/>
<protein>
    <submittedName>
        <fullName evidence="1">Uncharacterized protein</fullName>
    </submittedName>
</protein>
<keyword evidence="2" id="KW-1185">Reference proteome</keyword>
<dbReference type="Proteomes" id="UP000204235">
    <property type="component" value="Segment"/>
</dbReference>
<dbReference type="KEGG" id="vg:18501035"/>
<dbReference type="RefSeq" id="YP_009010193.1">
    <property type="nucleotide sequence ID" value="NC_023610.1"/>
</dbReference>
<organism evidence="1 2">
    <name type="scientific">Erwinia phage PhiEaH1</name>
    <dbReference type="NCBI Taxonomy" id="1401669"/>
    <lineage>
        <taxon>Viruses</taxon>
        <taxon>Duplodnaviria</taxon>
        <taxon>Heunggongvirae</taxon>
        <taxon>Uroviricota</taxon>
        <taxon>Caudoviricetes</taxon>
        <taxon>Chimalliviridae</taxon>
        <taxon>Iapetusvirus</taxon>
        <taxon>Iapetusvirus EaH1</taxon>
    </lineage>
</organism>
<dbReference type="GeneID" id="18501035"/>
<sequence length="246" mass="29005">MRRTMDHEVEMLRYLLRQPPHVLQGLELDPKPGVTYHVSPNKTIEVFSPRKIQRTMESEDELVPRVCTGVTILDCIRGYAVMARDYLKDRATCAGDDDWLGGYTLYAIPYQSSVFPKPSMAPMAKWCRERWLVDYLEEEQQYPAQQVGKFFIQAIKIQKDDHAINVEVDIYLEIFGDQEVPWDNTLGLLKGFHHFSIPFFDSYYSNRYQQQEIRYEAITREAYETWKKRKAALLNYDGAPDWTSRW</sequence>
<accession>W8CZF3</accession>
<evidence type="ECO:0000313" key="2">
    <source>
        <dbReference type="Proteomes" id="UP000204235"/>
    </source>
</evidence>
<name>W8CZF3_9CAUD</name>